<dbReference type="PANTHER" id="PTHR37984">
    <property type="entry name" value="PROTEIN CBG26694"/>
    <property type="match status" value="1"/>
</dbReference>
<gene>
    <name evidence="6" type="ORF">QTP70_005222</name>
</gene>
<dbReference type="InterPro" id="IPR043502">
    <property type="entry name" value="DNA/RNA_pol_sf"/>
</dbReference>
<dbReference type="SUPFAM" id="SSF56672">
    <property type="entry name" value="DNA/RNA polymerases"/>
    <property type="match status" value="1"/>
</dbReference>
<dbReference type="CDD" id="cd09274">
    <property type="entry name" value="RNase_HI_RT_Ty3"/>
    <property type="match status" value="1"/>
</dbReference>
<sequence>MVKFAYPLPLVPAALEELCGAHIFSKLDLRSMYNLIRIRWGDEWKMAFITPSGHYEYLVMPYGLSNAPSVFQSFFEIFGYRLHRFVVVYIDDILIYSPNLSDHVDHVKQVLNRLRHYHLYLKLEKWYSDLTAPLTSLLHKKPKNLSWTSGTIKAFWKRKATFCMAPTLVHADPTRPFIVEVDASALGVGAVLSQRRGETPVLHPCAYFSKELSPAEQNYDIGNRELLAIKLAVEEWRQWLEGANHPFEVITYQNLQYLREAKCLNPRQARWALFFTRFNFHVTYCPGNENTKADLLSRIHSPDPMPEEPEPILPPDLFVCPITWSLEDDIRAAIEEEPASPGGPDGKAYVPTSLRLSLLDSVHASLGSGHPGRQRTLSLLKERYWWPNMAEDVARIVR</sequence>
<dbReference type="EMBL" id="JAUCMX010000019">
    <property type="protein sequence ID" value="KAK3516080.1"/>
    <property type="molecule type" value="Genomic_DNA"/>
</dbReference>
<dbReference type="Gene3D" id="1.10.340.70">
    <property type="match status" value="1"/>
</dbReference>
<dbReference type="InterPro" id="IPR000477">
    <property type="entry name" value="RT_dom"/>
</dbReference>
<dbReference type="GO" id="GO:0004523">
    <property type="term" value="F:RNA-DNA hybrid ribonuclease activity"/>
    <property type="evidence" value="ECO:0007669"/>
    <property type="project" value="UniProtKB-EC"/>
</dbReference>
<evidence type="ECO:0000259" key="5">
    <source>
        <dbReference type="PROSITE" id="PS50878"/>
    </source>
</evidence>
<dbReference type="InterPro" id="IPR043128">
    <property type="entry name" value="Rev_trsase/Diguanyl_cyclase"/>
</dbReference>
<proteinExistence type="inferred from homology"/>
<evidence type="ECO:0000256" key="3">
    <source>
        <dbReference type="ARBA" id="ARBA00023268"/>
    </source>
</evidence>
<dbReference type="Gene3D" id="3.10.10.10">
    <property type="entry name" value="HIV Type 1 Reverse Transcriptase, subunit A, domain 1"/>
    <property type="match status" value="1"/>
</dbReference>
<dbReference type="InterPro" id="IPR050951">
    <property type="entry name" value="Retrovirus_Pol_polyprotein"/>
</dbReference>
<organism evidence="6 7">
    <name type="scientific">Hemibagrus guttatus</name>
    <dbReference type="NCBI Taxonomy" id="175788"/>
    <lineage>
        <taxon>Eukaryota</taxon>
        <taxon>Metazoa</taxon>
        <taxon>Chordata</taxon>
        <taxon>Craniata</taxon>
        <taxon>Vertebrata</taxon>
        <taxon>Euteleostomi</taxon>
        <taxon>Actinopterygii</taxon>
        <taxon>Neopterygii</taxon>
        <taxon>Teleostei</taxon>
        <taxon>Ostariophysi</taxon>
        <taxon>Siluriformes</taxon>
        <taxon>Bagridae</taxon>
        <taxon>Hemibagrus</taxon>
    </lineage>
</organism>
<dbReference type="Pfam" id="PF17919">
    <property type="entry name" value="RT_RNaseH_2"/>
    <property type="match status" value="1"/>
</dbReference>
<dbReference type="InterPro" id="IPR041577">
    <property type="entry name" value="RT_RNaseH_2"/>
</dbReference>
<evidence type="ECO:0000256" key="2">
    <source>
        <dbReference type="ARBA" id="ARBA00012180"/>
    </source>
</evidence>
<reference evidence="6" key="1">
    <citation type="submission" date="2023-06" db="EMBL/GenBank/DDBJ databases">
        <title>Male Hemibagrus guttatus genome.</title>
        <authorList>
            <person name="Bian C."/>
        </authorList>
    </citation>
    <scope>NUCLEOTIDE SEQUENCE</scope>
    <source>
        <strain evidence="6">Male_cb2023</strain>
        <tissue evidence="6">Muscle</tissue>
    </source>
</reference>
<evidence type="ECO:0000313" key="6">
    <source>
        <dbReference type="EMBL" id="KAK3516080.1"/>
    </source>
</evidence>
<keyword evidence="3" id="KW-0511">Multifunctional enzyme</keyword>
<name>A0AAE0Q937_9TELE</name>
<feature type="domain" description="Reverse transcriptase" evidence="5">
    <location>
        <begin position="1"/>
        <end position="152"/>
    </location>
</feature>
<dbReference type="AlphaFoldDB" id="A0AAE0Q937"/>
<evidence type="ECO:0000256" key="1">
    <source>
        <dbReference type="ARBA" id="ARBA00010879"/>
    </source>
</evidence>
<dbReference type="PANTHER" id="PTHR37984:SF5">
    <property type="entry name" value="PROTEIN NYNRIN-LIKE"/>
    <property type="match status" value="1"/>
</dbReference>
<dbReference type="Gene3D" id="3.10.20.370">
    <property type="match status" value="1"/>
</dbReference>
<dbReference type="Gene3D" id="3.30.70.270">
    <property type="match status" value="1"/>
</dbReference>
<dbReference type="CDD" id="cd01647">
    <property type="entry name" value="RT_LTR"/>
    <property type="match status" value="1"/>
</dbReference>
<dbReference type="EC" id="3.1.26.4" evidence="2"/>
<dbReference type="Pfam" id="PF17921">
    <property type="entry name" value="Integrase_H2C2"/>
    <property type="match status" value="1"/>
</dbReference>
<accession>A0AAE0Q937</accession>
<dbReference type="FunFam" id="3.10.20.370:FF:000003">
    <property type="entry name" value="Transposon Tf2-6 polyprotein"/>
    <property type="match status" value="1"/>
</dbReference>
<evidence type="ECO:0000313" key="7">
    <source>
        <dbReference type="Proteomes" id="UP001274896"/>
    </source>
</evidence>
<evidence type="ECO:0000256" key="4">
    <source>
        <dbReference type="ARBA" id="ARBA00039658"/>
    </source>
</evidence>
<comment type="caution">
    <text evidence="6">The sequence shown here is derived from an EMBL/GenBank/DDBJ whole genome shotgun (WGS) entry which is preliminary data.</text>
</comment>
<dbReference type="Proteomes" id="UP001274896">
    <property type="component" value="Unassembled WGS sequence"/>
</dbReference>
<comment type="similarity">
    <text evidence="1">Belongs to the beta type-B retroviral polymerase family. HERV class-II K(HML-2) pol subfamily.</text>
</comment>
<dbReference type="InterPro" id="IPR041588">
    <property type="entry name" value="Integrase_H2C2"/>
</dbReference>
<dbReference type="PROSITE" id="PS50878">
    <property type="entry name" value="RT_POL"/>
    <property type="match status" value="1"/>
</dbReference>
<keyword evidence="7" id="KW-1185">Reference proteome</keyword>
<dbReference type="Pfam" id="PF00078">
    <property type="entry name" value="RVT_1"/>
    <property type="match status" value="1"/>
</dbReference>
<protein>
    <recommendedName>
        <fullName evidence="4">Gypsy retrotransposon integrase-like protein 1</fullName>
        <ecNumber evidence="2">3.1.26.4</ecNumber>
    </recommendedName>
</protein>